<dbReference type="InterPro" id="IPR036259">
    <property type="entry name" value="MFS_trans_sf"/>
</dbReference>
<dbReference type="GO" id="GO:0005829">
    <property type="term" value="C:cytosol"/>
    <property type="evidence" value="ECO:0007669"/>
    <property type="project" value="TreeGrafter"/>
</dbReference>
<dbReference type="PANTHER" id="PTHR11558">
    <property type="entry name" value="SPERMIDINE/SPERMINE SYNTHASE"/>
    <property type="match status" value="1"/>
</dbReference>
<feature type="transmembrane region" description="Helical" evidence="1">
    <location>
        <begin position="65"/>
        <end position="84"/>
    </location>
</feature>
<feature type="transmembrane region" description="Helical" evidence="1">
    <location>
        <begin position="183"/>
        <end position="199"/>
    </location>
</feature>
<dbReference type="GO" id="GO:0004766">
    <property type="term" value="F:spermidine synthase activity"/>
    <property type="evidence" value="ECO:0007669"/>
    <property type="project" value="TreeGrafter"/>
</dbReference>
<dbReference type="InterPro" id="IPR029063">
    <property type="entry name" value="SAM-dependent_MTases_sf"/>
</dbReference>
<dbReference type="SUPFAM" id="SSF53335">
    <property type="entry name" value="S-adenosyl-L-methionine-dependent methyltransferases"/>
    <property type="match status" value="1"/>
</dbReference>
<dbReference type="Pfam" id="PF01564">
    <property type="entry name" value="Spermine_synth"/>
    <property type="match status" value="1"/>
</dbReference>
<reference evidence="2 3" key="1">
    <citation type="journal article" date="2016" name="Nat. Commun.">
        <title>Thousands of microbial genomes shed light on interconnected biogeochemical processes in an aquifer system.</title>
        <authorList>
            <person name="Anantharaman K."/>
            <person name="Brown C.T."/>
            <person name="Hug L.A."/>
            <person name="Sharon I."/>
            <person name="Castelle C.J."/>
            <person name="Probst A.J."/>
            <person name="Thomas B.C."/>
            <person name="Singh A."/>
            <person name="Wilkins M.J."/>
            <person name="Karaoz U."/>
            <person name="Brodie E.L."/>
            <person name="Williams K.H."/>
            <person name="Hubbard S.S."/>
            <person name="Banfield J.F."/>
        </authorList>
    </citation>
    <scope>NUCLEOTIDE SEQUENCE [LARGE SCALE GENOMIC DNA]</scope>
</reference>
<dbReference type="AlphaFoldDB" id="A0A1F7JQT1"/>
<dbReference type="InterPro" id="IPR001045">
    <property type="entry name" value="Spermi_synthase"/>
</dbReference>
<dbReference type="GO" id="GO:0008295">
    <property type="term" value="P:spermidine biosynthetic process"/>
    <property type="evidence" value="ECO:0007669"/>
    <property type="project" value="TreeGrafter"/>
</dbReference>
<dbReference type="Proteomes" id="UP000178039">
    <property type="component" value="Unassembled WGS sequence"/>
</dbReference>
<sequence length="516" mass="56473">MPIVTYALSGLTAMAYEVLWTRILTPTIGTFVYAFAAVLALYFLGIGSGSLAYPAVAKLIPNKKLLLGLCQLILGGGALGSVYLASNQVALPKIALVIGMIVPATLAMGLTFPAAVALLPNKNQAGWIVGLTYFGNTLGSVAGGFLASFGLIPLLGSSQGIILMALINLGLAAILIPQVGLKLVTLGLVGLSVWLVGWKRQSVYPNETQWRVNWAREKKFDFVFAEDEVASVFGYKDPTQNDQNLFIDGVPTTNKVGETKLMAHLPVLLHPNPKRVLVIAFGMGTTFRSSLSYGLETDAVELVPSVPPLMRLFYGDAAQVLDNPQGKVIINDGRNYIFLTDKRYDIVTIDPPPPFNAAGTTVLYSQEFYQDIAKKLNPGGIVSQWMWFGSRQDDIAMATKSFLRVFPYVWAFQSPRGEGGMFLEGSFSPIDIASASLKPQLENPRAEADLRETYTDLSLTDLRKLVVADRQRLWEWVDQSLPVTDDYPRTEYFLLRHAFKQSPSLTGAKVAELFNF</sequence>
<comment type="caution">
    <text evidence="2">The sequence shown here is derived from an EMBL/GenBank/DDBJ whole genome shotgun (WGS) entry which is preliminary data.</text>
</comment>
<evidence type="ECO:0000313" key="3">
    <source>
        <dbReference type="Proteomes" id="UP000178039"/>
    </source>
</evidence>
<feature type="transmembrane region" description="Helical" evidence="1">
    <location>
        <begin position="31"/>
        <end position="53"/>
    </location>
</feature>
<feature type="transmembrane region" description="Helical" evidence="1">
    <location>
        <begin position="96"/>
        <end position="119"/>
    </location>
</feature>
<proteinExistence type="predicted"/>
<keyword evidence="1" id="KW-1133">Transmembrane helix</keyword>
<dbReference type="PANTHER" id="PTHR11558:SF11">
    <property type="entry name" value="SPERMIDINE SYNTHASE"/>
    <property type="match status" value="1"/>
</dbReference>
<dbReference type="CDD" id="cd02440">
    <property type="entry name" value="AdoMet_MTases"/>
    <property type="match status" value="1"/>
</dbReference>
<dbReference type="SUPFAM" id="SSF103473">
    <property type="entry name" value="MFS general substrate transporter"/>
    <property type="match status" value="1"/>
</dbReference>
<keyword evidence="1" id="KW-0812">Transmembrane</keyword>
<protein>
    <recommendedName>
        <fullName evidence="4">PABS domain-containing protein</fullName>
    </recommendedName>
</protein>
<feature type="transmembrane region" description="Helical" evidence="1">
    <location>
        <begin position="131"/>
        <end position="152"/>
    </location>
</feature>
<keyword evidence="1" id="KW-0472">Membrane</keyword>
<evidence type="ECO:0000256" key="1">
    <source>
        <dbReference type="SAM" id="Phobius"/>
    </source>
</evidence>
<evidence type="ECO:0000313" key="2">
    <source>
        <dbReference type="EMBL" id="OGK57952.1"/>
    </source>
</evidence>
<dbReference type="EMBL" id="MGBB01000043">
    <property type="protein sequence ID" value="OGK57952.1"/>
    <property type="molecule type" value="Genomic_DNA"/>
</dbReference>
<name>A0A1F7JQT1_9BACT</name>
<dbReference type="Gene3D" id="3.40.50.150">
    <property type="entry name" value="Vaccinia Virus protein VP39"/>
    <property type="match status" value="1"/>
</dbReference>
<accession>A0A1F7JQT1</accession>
<feature type="transmembrane region" description="Helical" evidence="1">
    <location>
        <begin position="158"/>
        <end position="176"/>
    </location>
</feature>
<gene>
    <name evidence="2" type="ORF">A3H86_02380</name>
</gene>
<evidence type="ECO:0008006" key="4">
    <source>
        <dbReference type="Google" id="ProtNLM"/>
    </source>
</evidence>
<organism evidence="2 3">
    <name type="scientific">Candidatus Roizmanbacteria bacterium RIFCSPLOWO2_02_FULL_41_9</name>
    <dbReference type="NCBI Taxonomy" id="1802077"/>
    <lineage>
        <taxon>Bacteria</taxon>
        <taxon>Candidatus Roizmaniibacteriota</taxon>
    </lineage>
</organism>